<accession>A0ABP5AX86</accession>
<dbReference type="RefSeq" id="WP_344263168.1">
    <property type="nucleotide sequence ID" value="NZ_BAAAMJ010000032.1"/>
</dbReference>
<dbReference type="InterPro" id="IPR051908">
    <property type="entry name" value="Ribosomal_N-acetyltransferase"/>
</dbReference>
<evidence type="ECO:0000259" key="1">
    <source>
        <dbReference type="PROSITE" id="PS51186"/>
    </source>
</evidence>
<dbReference type="CDD" id="cd04301">
    <property type="entry name" value="NAT_SF"/>
    <property type="match status" value="1"/>
</dbReference>
<protein>
    <submittedName>
        <fullName evidence="2">GNAT family N-acetyltransferase</fullName>
    </submittedName>
</protein>
<reference evidence="3" key="1">
    <citation type="journal article" date="2019" name="Int. J. Syst. Evol. Microbiol.">
        <title>The Global Catalogue of Microorganisms (GCM) 10K type strain sequencing project: providing services to taxonomists for standard genome sequencing and annotation.</title>
        <authorList>
            <consortium name="The Broad Institute Genomics Platform"/>
            <consortium name="The Broad Institute Genome Sequencing Center for Infectious Disease"/>
            <person name="Wu L."/>
            <person name="Ma J."/>
        </authorList>
    </citation>
    <scope>NUCLEOTIDE SEQUENCE [LARGE SCALE GENOMIC DNA]</scope>
    <source>
        <strain evidence="3">JCM 13581</strain>
    </source>
</reference>
<gene>
    <name evidence="2" type="ORF">GCM10009716_33710</name>
</gene>
<dbReference type="PROSITE" id="PS51186">
    <property type="entry name" value="GNAT"/>
    <property type="match status" value="1"/>
</dbReference>
<feature type="domain" description="N-acetyltransferase" evidence="1">
    <location>
        <begin position="29"/>
        <end position="196"/>
    </location>
</feature>
<dbReference type="InterPro" id="IPR016181">
    <property type="entry name" value="Acyl_CoA_acyltransferase"/>
</dbReference>
<name>A0ABP5AX86_9ACTN</name>
<dbReference type="EMBL" id="BAAAMJ010000032">
    <property type="protein sequence ID" value="GAA1922441.1"/>
    <property type="molecule type" value="Genomic_DNA"/>
</dbReference>
<keyword evidence="3" id="KW-1185">Reference proteome</keyword>
<proteinExistence type="predicted"/>
<organism evidence="2 3">
    <name type="scientific">Streptomyces sodiiphilus</name>
    <dbReference type="NCBI Taxonomy" id="226217"/>
    <lineage>
        <taxon>Bacteria</taxon>
        <taxon>Bacillati</taxon>
        <taxon>Actinomycetota</taxon>
        <taxon>Actinomycetes</taxon>
        <taxon>Kitasatosporales</taxon>
        <taxon>Streptomycetaceae</taxon>
        <taxon>Streptomyces</taxon>
    </lineage>
</organism>
<dbReference type="Proteomes" id="UP001501303">
    <property type="component" value="Unassembled WGS sequence"/>
</dbReference>
<dbReference type="PANTHER" id="PTHR43441">
    <property type="entry name" value="RIBOSOMAL-PROTEIN-SERINE ACETYLTRANSFERASE"/>
    <property type="match status" value="1"/>
</dbReference>
<dbReference type="PANTHER" id="PTHR43441:SF10">
    <property type="entry name" value="ACETYLTRANSFERASE"/>
    <property type="match status" value="1"/>
</dbReference>
<evidence type="ECO:0000313" key="2">
    <source>
        <dbReference type="EMBL" id="GAA1922441.1"/>
    </source>
</evidence>
<evidence type="ECO:0000313" key="3">
    <source>
        <dbReference type="Proteomes" id="UP001501303"/>
    </source>
</evidence>
<dbReference type="InterPro" id="IPR000182">
    <property type="entry name" value="GNAT_dom"/>
</dbReference>
<dbReference type="SUPFAM" id="SSF55729">
    <property type="entry name" value="Acyl-CoA N-acyltransferases (Nat)"/>
    <property type="match status" value="1"/>
</dbReference>
<dbReference type="Gene3D" id="3.40.630.30">
    <property type="match status" value="1"/>
</dbReference>
<comment type="caution">
    <text evidence="2">The sequence shown here is derived from an EMBL/GenBank/DDBJ whole genome shotgun (WGS) entry which is preliminary data.</text>
</comment>
<dbReference type="Pfam" id="PF13302">
    <property type="entry name" value="Acetyltransf_3"/>
    <property type="match status" value="1"/>
</dbReference>
<sequence>MPCAIPFTVPAGSLSSGAQPSIASRDGSLVLRPWRAGDAPVLVRAFQDPGIGRWHMRQVATPEEARRWITDSAGHWEAERAAQWAITRGDDVDGEVLGRMSLRWMDLLHGAAECAYWVLPEARGTGVATRALRALAGWALDDIGFRRLELAHSVHNEASCRVAVKSGFVQEGVRRSAMVHADGRHDMHLHARIPTDPCPAP</sequence>